<dbReference type="GO" id="GO:0000922">
    <property type="term" value="C:spindle pole"/>
    <property type="evidence" value="ECO:0007669"/>
    <property type="project" value="TreeGrafter"/>
</dbReference>
<feature type="domain" description="Centromere protein Cenp-F leucine-rich repeat-containing" evidence="3">
    <location>
        <begin position="1824"/>
        <end position="1942"/>
    </location>
</feature>
<feature type="compositionally biased region" description="Polar residues" evidence="2">
    <location>
        <begin position="2457"/>
        <end position="2470"/>
    </location>
</feature>
<dbReference type="GO" id="GO:0005634">
    <property type="term" value="C:nucleus"/>
    <property type="evidence" value="ECO:0007669"/>
    <property type="project" value="TreeGrafter"/>
</dbReference>
<proteinExistence type="predicted"/>
<feature type="domain" description="Kinetochore protein Cenp-F/LEK1 Rb protein-binding" evidence="5">
    <location>
        <begin position="2468"/>
        <end position="2511"/>
    </location>
</feature>
<accession>A0AAD1VSC2</accession>
<evidence type="ECO:0000313" key="7">
    <source>
        <dbReference type="Proteomes" id="UP001295444"/>
    </source>
</evidence>
<dbReference type="EMBL" id="OW240913">
    <property type="protein sequence ID" value="CAH2254328.1"/>
    <property type="molecule type" value="Genomic_DNA"/>
</dbReference>
<name>A0AAD1VSC2_PELCU</name>
<evidence type="ECO:0000259" key="4">
    <source>
        <dbReference type="Pfam" id="PF10481"/>
    </source>
</evidence>
<feature type="coiled-coil region" evidence="1">
    <location>
        <begin position="492"/>
        <end position="540"/>
    </location>
</feature>
<feature type="coiled-coil region" evidence="1">
    <location>
        <begin position="1151"/>
        <end position="1216"/>
    </location>
</feature>
<dbReference type="PANTHER" id="PTHR18874">
    <property type="entry name" value="CMF/LEK/CENP CELL DIVISION-RELATED"/>
    <property type="match status" value="1"/>
</dbReference>
<dbReference type="InterPro" id="IPR019513">
    <property type="entry name" value="Centromere_CenpF_leu-rich_rpt"/>
</dbReference>
<feature type="region of interest" description="Disordered" evidence="2">
    <location>
        <begin position="1289"/>
        <end position="1312"/>
    </location>
</feature>
<dbReference type="GO" id="GO:0070840">
    <property type="term" value="F:dynein complex binding"/>
    <property type="evidence" value="ECO:0007669"/>
    <property type="project" value="InterPro"/>
</dbReference>
<dbReference type="PANTHER" id="PTHR18874:SF10">
    <property type="entry name" value="CENTROMERE PROTEIN F"/>
    <property type="match status" value="1"/>
</dbReference>
<feature type="compositionally biased region" description="Polar residues" evidence="2">
    <location>
        <begin position="1294"/>
        <end position="1312"/>
    </location>
</feature>
<feature type="coiled-coil region" evidence="1">
    <location>
        <begin position="20"/>
        <end position="131"/>
    </location>
</feature>
<gene>
    <name evidence="6" type="ORF">PECUL_23A001309</name>
</gene>
<dbReference type="InterPro" id="IPR018463">
    <property type="entry name" value="Centromere_CenpF_N"/>
</dbReference>
<evidence type="ECO:0000259" key="3">
    <source>
        <dbReference type="Pfam" id="PF10473"/>
    </source>
</evidence>
<dbReference type="GO" id="GO:0008017">
    <property type="term" value="F:microtubule binding"/>
    <property type="evidence" value="ECO:0007669"/>
    <property type="project" value="InterPro"/>
</dbReference>
<feature type="coiled-coil region" evidence="1">
    <location>
        <begin position="1321"/>
        <end position="1673"/>
    </location>
</feature>
<dbReference type="Pfam" id="PF10481">
    <property type="entry name" value="CENP-F_N"/>
    <property type="match status" value="1"/>
</dbReference>
<protein>
    <submittedName>
        <fullName evidence="6">Centromere F</fullName>
    </submittedName>
</protein>
<evidence type="ECO:0000259" key="5">
    <source>
        <dbReference type="Pfam" id="PF10490"/>
    </source>
</evidence>
<feature type="region of interest" description="Disordered" evidence="2">
    <location>
        <begin position="187"/>
        <end position="236"/>
    </location>
</feature>
<dbReference type="Pfam" id="PF10473">
    <property type="entry name" value="CENP-F_leu_zip"/>
    <property type="match status" value="1"/>
</dbReference>
<dbReference type="InterPro" id="IPR043513">
    <property type="entry name" value="Cenp-F"/>
</dbReference>
<sequence>MSWVVEEWKEGLPTKSLQKIQELESQLDKLKKERQQKQFQLESLEAAFQKQKQKVESEKGEVTALKRENQSLIELCDNQEKAKQKLLHDHQVKESQVNFLDGQLASSKKQIEKLEQELKRYKNDLEKSQQSFTAGDMSLCVTPQKTSFISCTPNKYNDSKYEDLQEKYNKEVEERKRLETELRVLQLKSTNQTPQSSSHSTMNHRDIARHQASSSVFSWQQDRTPSRSSSITQDTSLKRGFAATHFPWEQEEVPSKKGYKLDNVSKSTSNSYNDNVNEQLRVQNQELISKINEMETRLQIQEKEIKNQVSRCQETQIILEKTKMDLAEKDHTLTKSKDELARVKIQLEQATDKGVLAEQKLKKVSEELSCQRQNAESSRITVEQKLKDREKEHQQDLVRQQNSLQSMEQQLNQMKTKLSQETQQAKNQFNAMQAELDKVNHLKISLEVEIEELKQKLCRSEQALHTCQKNESDFKKNVEEAKSEQNAIKCQYDQKCREYLKLEEDLRTANQTLRQNQTFVEELKNKNVIIEAELKLVHEKLQDEGSVSLQSTKSTILNLEKERDFTQELLKKRDQDIEEMKVTLENLAKESTTLKHLTDCKEKECKDLLNANTSLSNWKNEQEKTTNQHSREMEDMLSKISELKGVVQTHVDKIHSLENDKTNLNIQIKALQELVNTKMADFEMQKAAYNDLCQKQEVESQKLRNETEKLVQEITELKGQIEEHKSHPCQDQMSLLENILQNEKLQNAELRRQHDELLKTQVGTKISLVEFEDTHERFVAESRSQVQSLQNEISSKQIDIESLASTIKEKDEAINSLSEKLRLKDTDMLSACQTIKELNDELQALNQVSESWSIERETLTALISCNQKDIERLTAENKRINELGDGALNCNKKQEVDVEHVSEEAKSMLNRSFIKNTEEHETLKLKLSEMKEKYCKLQIANEELTTLVCDLQGKELSRNKILEEFRESLEEKEKLTSKLHIDTEKTNGSAGHDDGDVDMTEGVNIESVKALIFNSKDMDLCNTQAELHEETSCSEVKIILLNSENIYQPTTTTLEMENDVPLKKSKRLSLNDPTTDLCDMLMQKFDLPGQSECITDQQSATASEITFFTDQSKCDGYRPRKSVSDELFDLTFNRSFEEQLCSLASVNSNDEDGVKQLLAIYEAEVNDLKKQYGSEIAALQQTLKDQANEMENKLAEEKKQKEHLSLELEAARLELQVLDLSARSLLSFDVDDLTKTFDATNQSICTVLPIGGLSLNTTSLQTSESPGESNNTLHSKHTEDVKLASFSLEKSPENPGTTGIESPKCSPNSSTTKILEASPDILKVQTVIENLRLQAQQFSNENLKLLQRAEDGEHKIETLVAELKDLTAKIDGQKSECVGNEAASLELHNYVKELEEERACLFEKLELLSSEKQQLTVRVENLEKDHNNTSNTVEKLKIQLSDLSIIRKGLEMSSEEWKEKYLQTENELRRTKSERANIENHALSLEADLDTLQAKSQHLQDENAENIRRLSSLQESLDVALEEKNKIFQELNSVNEEKAEYLVLYHQLQRKEDEFVANKANSRELIKILEDEMRALKVELQTKKSITEQLSRERDELIRLHETENTKNSNIEELQNRTRQIQDEKELLVKEIEEIQSQVRELLKEKGEISSALECCLLEKQELATRLNSANEETALLHKSIEELKICIDSNEKEKCHVVEKLENEMHALKLELQNAKSIIEQLSTERDGLISLQEAEKGKHSQLEELQNQLDQIQQEKAHLLNQLEDIQAQIHAALNEKDKISRTLECCRLEKQEMANRLNIAQEEAGLLHAGIEKLKIRIESDEKKKFHMIEKLKERERNIDHLKDKIENLERELTMSEENFEDAILQNEANKEEMEKLKAHKDALEKDTNNFRRKVVDLEKVVMESHEKIVELEKRETAQKNFKEVSEQAFLEIEKQLNELREQKRLSDERYQTESDKQAEMLSLIEQTKTDLLHQLERAQLNNQNLEVSVEKLTSELEECKQKLDEKTQQLLILEEKLVNAGQLKNRYSSELLRFEVESENLSNEKKALQAVIEQLETKIQAMTASIGTLEQAIVTSNTLCEDLKMQLEKSTCENQDLFQKVNELSKSCSDLQLKLHDADHRIKTFQEADSVERKAIDEQIEKLRRQNEESSTFLISATSQRAELEETITNLQKELDAQTKKNAQDISEFENHLLQADSKQALLNEMMEQYTCEIQSYKEKMTVAEAHLNAYKHEIDHLKANREELKQSLSDSLQQNLELNQLKADVTAMKKENAITCSNLDQWMKSCKQLEQEKGQLEEQIRQQEMDLKSLQEKQKSAEMDSSSNDLLSELEELKQSLEEKTAEADESVEKYCTLIIEAHTLENANETLRKQVDLLTSRLQQLEASKEVHSSPQKVHSLVKKCNGKGGKDRRSTQGTAKKSTKRQRAQECAEDGERQKYTTPTTPRYTKRIKNSASSTVSTPQSTDDACFEPDGLPEVIKKGFADIPSGKRSPYVLSRTALPRRKSPRLAGQKQSPSILSTPSDDLENLQNFPNVTEGCSKAQMLSKVELMQLEAAVGSMELSSPLSSYNKLKGPVYESPNVCEKEAGNTIRNVKTLHEQSESEETCNVQ</sequence>
<feature type="coiled-coil region" evidence="1">
    <location>
        <begin position="654"/>
        <end position="855"/>
    </location>
</feature>
<feature type="compositionally biased region" description="Polar residues" evidence="2">
    <location>
        <begin position="187"/>
        <end position="201"/>
    </location>
</feature>
<reference evidence="6" key="1">
    <citation type="submission" date="2022-03" db="EMBL/GenBank/DDBJ databases">
        <authorList>
            <person name="Alioto T."/>
            <person name="Alioto T."/>
            <person name="Gomez Garrido J."/>
        </authorList>
    </citation>
    <scope>NUCLEOTIDE SEQUENCE</scope>
</reference>
<keyword evidence="7" id="KW-1185">Reference proteome</keyword>
<dbReference type="Pfam" id="PF10490">
    <property type="entry name" value="CENP-F_C_Rb_bdg"/>
    <property type="match status" value="1"/>
</dbReference>
<feature type="coiled-coil region" evidence="1">
    <location>
        <begin position="1699"/>
        <end position="1806"/>
    </location>
</feature>
<feature type="region of interest" description="Disordered" evidence="2">
    <location>
        <begin position="2389"/>
        <end position="2530"/>
    </location>
</feature>
<dbReference type="GO" id="GO:0051310">
    <property type="term" value="P:metaphase chromosome alignment"/>
    <property type="evidence" value="ECO:0007669"/>
    <property type="project" value="TreeGrafter"/>
</dbReference>
<feature type="coiled-coil region" evidence="1">
    <location>
        <begin position="277"/>
        <end position="456"/>
    </location>
</feature>
<dbReference type="InterPro" id="IPR018302">
    <property type="entry name" value="CenpF/LEK1_Rb-prot-bd"/>
</dbReference>
<dbReference type="Proteomes" id="UP001295444">
    <property type="component" value="Chromosome 02"/>
</dbReference>
<dbReference type="GO" id="GO:0000775">
    <property type="term" value="C:chromosome, centromeric region"/>
    <property type="evidence" value="ECO:0007669"/>
    <property type="project" value="InterPro"/>
</dbReference>
<organism evidence="6 7">
    <name type="scientific">Pelobates cultripes</name>
    <name type="common">Western spadefoot toad</name>
    <dbReference type="NCBI Taxonomy" id="61616"/>
    <lineage>
        <taxon>Eukaryota</taxon>
        <taxon>Metazoa</taxon>
        <taxon>Chordata</taxon>
        <taxon>Craniata</taxon>
        <taxon>Vertebrata</taxon>
        <taxon>Euteleostomi</taxon>
        <taxon>Amphibia</taxon>
        <taxon>Batrachia</taxon>
        <taxon>Anura</taxon>
        <taxon>Pelobatoidea</taxon>
        <taxon>Pelobatidae</taxon>
        <taxon>Pelobates</taxon>
    </lineage>
</organism>
<evidence type="ECO:0000313" key="6">
    <source>
        <dbReference type="EMBL" id="CAH2254328.1"/>
    </source>
</evidence>
<dbReference type="GO" id="GO:0000278">
    <property type="term" value="P:mitotic cell cycle"/>
    <property type="evidence" value="ECO:0007669"/>
    <property type="project" value="TreeGrafter"/>
</dbReference>
<feature type="coiled-coil region" evidence="1">
    <location>
        <begin position="1832"/>
        <end position="2104"/>
    </location>
</feature>
<keyword evidence="1" id="KW-0175">Coiled coil</keyword>
<feature type="compositionally biased region" description="Polar residues" evidence="2">
    <location>
        <begin position="211"/>
        <end position="235"/>
    </location>
</feature>
<dbReference type="GO" id="GO:0010389">
    <property type="term" value="P:regulation of G2/M transition of mitotic cell cycle"/>
    <property type="evidence" value="ECO:0007669"/>
    <property type="project" value="TreeGrafter"/>
</dbReference>
<feature type="compositionally biased region" description="Basic and acidic residues" evidence="2">
    <location>
        <begin position="2430"/>
        <end position="2442"/>
    </location>
</feature>
<feature type="domain" description="Centromere protein Cenp-F N-terminal" evidence="4">
    <location>
        <begin position="1"/>
        <end position="304"/>
    </location>
</feature>
<dbReference type="GO" id="GO:0042803">
    <property type="term" value="F:protein homodimerization activity"/>
    <property type="evidence" value="ECO:0007669"/>
    <property type="project" value="InterPro"/>
</dbReference>
<feature type="compositionally biased region" description="Polar residues" evidence="2">
    <location>
        <begin position="2516"/>
        <end position="2530"/>
    </location>
</feature>
<evidence type="ECO:0000256" key="1">
    <source>
        <dbReference type="SAM" id="Coils"/>
    </source>
</evidence>
<evidence type="ECO:0000256" key="2">
    <source>
        <dbReference type="SAM" id="MobiDB-lite"/>
    </source>
</evidence>